<dbReference type="GO" id="GO:1990904">
    <property type="term" value="C:ribonucleoprotein complex"/>
    <property type="evidence" value="ECO:0007669"/>
    <property type="project" value="UniProtKB-KW"/>
</dbReference>
<dbReference type="KEGG" id="crc:A33Y_026"/>
<dbReference type="RefSeq" id="WP_014886991.1">
    <property type="nucleotide sequence ID" value="NC_018415.1"/>
</dbReference>
<dbReference type="InterPro" id="IPR042105">
    <property type="entry name" value="Ribosomal_bL31_sf"/>
</dbReference>
<keyword evidence="3" id="KW-0687">Ribonucleoprotein</keyword>
<keyword evidence="2 4" id="KW-0689">Ribosomal protein</keyword>
<dbReference type="OrthoDB" id="9803251at2"/>
<dbReference type="STRING" id="1202537.A33Y_026"/>
<dbReference type="InterPro" id="IPR002150">
    <property type="entry name" value="Ribosomal_bL31"/>
</dbReference>
<dbReference type="InterPro" id="IPR034704">
    <property type="entry name" value="Ribosomal_bL28/bL31-like_sf"/>
</dbReference>
<accession>J7H073</accession>
<evidence type="ECO:0000256" key="1">
    <source>
        <dbReference type="ARBA" id="ARBA00011838"/>
    </source>
</evidence>
<organism evidence="4 5">
    <name type="scientific">Candidatus Carsonella ruddii CS isolate Thao2000</name>
    <dbReference type="NCBI Taxonomy" id="1202537"/>
    <lineage>
        <taxon>Bacteria</taxon>
        <taxon>Pseudomonadati</taxon>
        <taxon>Pseudomonadota</taxon>
        <taxon>Gammaproteobacteria</taxon>
        <taxon>Oceanospirillales</taxon>
        <taxon>Halomonadaceae</taxon>
        <taxon>Zymobacter group</taxon>
        <taxon>Candidatus Carsonella</taxon>
    </lineage>
</organism>
<evidence type="ECO:0000313" key="4">
    <source>
        <dbReference type="EMBL" id="AFP83690.1"/>
    </source>
</evidence>
<reference evidence="4 5" key="1">
    <citation type="journal article" date="2012" name="Mol. Biol. Evol.">
        <title>Genome reduction and co-evolution between the primary and secondary bacterial symbionts of psyllids.</title>
        <authorList>
            <person name="Sloan D.B."/>
            <person name="Moran N.A."/>
        </authorList>
    </citation>
    <scope>NUCLEOTIDE SEQUENCE [LARGE SCALE GENOMIC DNA]</scope>
    <source>
        <strain evidence="4 5">CS</strain>
    </source>
</reference>
<dbReference type="GO" id="GO:0006412">
    <property type="term" value="P:translation"/>
    <property type="evidence" value="ECO:0007669"/>
    <property type="project" value="InterPro"/>
</dbReference>
<dbReference type="EMBL" id="CP003542">
    <property type="protein sequence ID" value="AFP83690.1"/>
    <property type="molecule type" value="Genomic_DNA"/>
</dbReference>
<dbReference type="GO" id="GO:0003735">
    <property type="term" value="F:structural constituent of ribosome"/>
    <property type="evidence" value="ECO:0007669"/>
    <property type="project" value="InterPro"/>
</dbReference>
<proteinExistence type="predicted"/>
<comment type="subunit">
    <text evidence="1">Part of the 50S ribosomal subunit.</text>
</comment>
<dbReference type="SUPFAM" id="SSF143800">
    <property type="entry name" value="L28p-like"/>
    <property type="match status" value="1"/>
</dbReference>
<dbReference type="Gene3D" id="4.10.830.30">
    <property type="entry name" value="Ribosomal protein L31"/>
    <property type="match status" value="1"/>
</dbReference>
<dbReference type="Proteomes" id="UP000003931">
    <property type="component" value="Chromosome"/>
</dbReference>
<name>J7H073_CARRU</name>
<evidence type="ECO:0000313" key="5">
    <source>
        <dbReference type="Proteomes" id="UP000003931"/>
    </source>
</evidence>
<dbReference type="HOGENOM" id="CLU_114306_4_4_6"/>
<dbReference type="GO" id="GO:0005840">
    <property type="term" value="C:ribosome"/>
    <property type="evidence" value="ECO:0007669"/>
    <property type="project" value="UniProtKB-KW"/>
</dbReference>
<sequence length="61" mass="7488">MKILFECVCKQKYNLFSSYKKNLLINTCSYCHSFYNKNKFSNNFSTKIKNFNKKYENFFNK</sequence>
<dbReference type="PATRIC" id="fig|1202537.3.peg.25"/>
<evidence type="ECO:0000256" key="3">
    <source>
        <dbReference type="ARBA" id="ARBA00023274"/>
    </source>
</evidence>
<dbReference type="Pfam" id="PF01197">
    <property type="entry name" value="Ribosomal_L31"/>
    <property type="match status" value="1"/>
</dbReference>
<evidence type="ECO:0000256" key="2">
    <source>
        <dbReference type="ARBA" id="ARBA00022980"/>
    </source>
</evidence>
<gene>
    <name evidence="4" type="primary">rpmE</name>
    <name evidence="4" type="ORF">A33Y_026</name>
</gene>
<protein>
    <submittedName>
        <fullName evidence="4">Ribosomal protein L31</fullName>
    </submittedName>
</protein>
<dbReference type="AlphaFoldDB" id="J7H073"/>